<keyword evidence="6" id="KW-0408">Iron</keyword>
<evidence type="ECO:0000256" key="6">
    <source>
        <dbReference type="ARBA" id="ARBA00023004"/>
    </source>
</evidence>
<reference evidence="9" key="1">
    <citation type="submission" date="2021-03" db="EMBL/GenBank/DDBJ databases">
        <authorList>
            <person name="Tagirdzhanova G."/>
        </authorList>
    </citation>
    <scope>NUCLEOTIDE SEQUENCE</scope>
</reference>
<proteinExistence type="inferred from homology"/>
<keyword evidence="4" id="KW-0479">Metal-binding</keyword>
<dbReference type="EMBL" id="CAJPDS010000009">
    <property type="protein sequence ID" value="CAF9910692.1"/>
    <property type="molecule type" value="Genomic_DNA"/>
</dbReference>
<dbReference type="OrthoDB" id="407298at2759"/>
<evidence type="ECO:0000259" key="8">
    <source>
        <dbReference type="PROSITE" id="PS51405"/>
    </source>
</evidence>
<dbReference type="PANTHER" id="PTHR33577">
    <property type="entry name" value="STERIGMATOCYSTIN BIOSYNTHESIS PEROXIDASE STCC-RELATED"/>
    <property type="match status" value="1"/>
</dbReference>
<evidence type="ECO:0000313" key="9">
    <source>
        <dbReference type="EMBL" id="CAF9910692.1"/>
    </source>
</evidence>
<dbReference type="Proteomes" id="UP000664521">
    <property type="component" value="Unassembled WGS sequence"/>
</dbReference>
<evidence type="ECO:0000313" key="10">
    <source>
        <dbReference type="Proteomes" id="UP000664521"/>
    </source>
</evidence>
<keyword evidence="5" id="KW-0560">Oxidoreductase</keyword>
<evidence type="ECO:0000256" key="3">
    <source>
        <dbReference type="ARBA" id="ARBA00022617"/>
    </source>
</evidence>
<keyword evidence="3" id="KW-0349">Heme</keyword>
<accession>A0A8H3ER89</accession>
<dbReference type="InterPro" id="IPR036851">
    <property type="entry name" value="Chloroperoxidase-like_sf"/>
</dbReference>
<comment type="similarity">
    <text evidence="7">Belongs to the chloroperoxidase family.</text>
</comment>
<dbReference type="Pfam" id="PF01328">
    <property type="entry name" value="Peroxidase_2"/>
    <property type="match status" value="1"/>
</dbReference>
<dbReference type="PROSITE" id="PS51405">
    <property type="entry name" value="HEME_HALOPEROXIDASE"/>
    <property type="match status" value="1"/>
</dbReference>
<evidence type="ECO:0000256" key="4">
    <source>
        <dbReference type="ARBA" id="ARBA00022723"/>
    </source>
</evidence>
<comment type="cofactor">
    <cofactor evidence="1">
        <name>heme b</name>
        <dbReference type="ChEBI" id="CHEBI:60344"/>
    </cofactor>
</comment>
<feature type="domain" description="Heme haloperoxidase family profile" evidence="8">
    <location>
        <begin position="1"/>
        <end position="154"/>
    </location>
</feature>
<protein>
    <recommendedName>
        <fullName evidence="8">Heme haloperoxidase family profile domain-containing protein</fullName>
    </recommendedName>
</protein>
<sequence length="154" mass="17646">MREVFNFDDDNIMIVLVPAFSLQPGVFASVIEQDDNVQHSINCAAAPTRLDKDIGNNVDINMTLFKQLLSFSKDGQTFSLEDLAEHHHLRHDQSRAESPRWQFGNSDATAQYTILVGILGRNGRYGLQTLYVEDVRKFYLQEDLPDAYERRELP</sequence>
<name>A0A8H3ER89_9LECA</name>
<keyword evidence="2" id="KW-0575">Peroxidase</keyword>
<organism evidence="9 10">
    <name type="scientific">Heterodermia speciosa</name>
    <dbReference type="NCBI Taxonomy" id="116794"/>
    <lineage>
        <taxon>Eukaryota</taxon>
        <taxon>Fungi</taxon>
        <taxon>Dikarya</taxon>
        <taxon>Ascomycota</taxon>
        <taxon>Pezizomycotina</taxon>
        <taxon>Lecanoromycetes</taxon>
        <taxon>OSLEUM clade</taxon>
        <taxon>Lecanoromycetidae</taxon>
        <taxon>Caliciales</taxon>
        <taxon>Physciaceae</taxon>
        <taxon>Heterodermia</taxon>
    </lineage>
</organism>
<evidence type="ECO:0000256" key="1">
    <source>
        <dbReference type="ARBA" id="ARBA00001970"/>
    </source>
</evidence>
<gene>
    <name evidence="9" type="ORF">HETSPECPRED_010149</name>
</gene>
<comment type="caution">
    <text evidence="9">The sequence shown here is derived from an EMBL/GenBank/DDBJ whole genome shotgun (WGS) entry which is preliminary data.</text>
</comment>
<dbReference type="InterPro" id="IPR000028">
    <property type="entry name" value="Chloroperoxidase"/>
</dbReference>
<evidence type="ECO:0000256" key="5">
    <source>
        <dbReference type="ARBA" id="ARBA00023002"/>
    </source>
</evidence>
<evidence type="ECO:0000256" key="7">
    <source>
        <dbReference type="ARBA" id="ARBA00025795"/>
    </source>
</evidence>
<dbReference type="GO" id="GO:0046872">
    <property type="term" value="F:metal ion binding"/>
    <property type="evidence" value="ECO:0007669"/>
    <property type="project" value="UniProtKB-KW"/>
</dbReference>
<dbReference type="GO" id="GO:0004601">
    <property type="term" value="F:peroxidase activity"/>
    <property type="evidence" value="ECO:0007669"/>
    <property type="project" value="UniProtKB-KW"/>
</dbReference>
<dbReference type="AlphaFoldDB" id="A0A8H3ER89"/>
<evidence type="ECO:0000256" key="2">
    <source>
        <dbReference type="ARBA" id="ARBA00022559"/>
    </source>
</evidence>
<keyword evidence="10" id="KW-1185">Reference proteome</keyword>
<dbReference type="Gene3D" id="1.10.489.10">
    <property type="entry name" value="Chloroperoxidase-like"/>
    <property type="match status" value="1"/>
</dbReference>
<dbReference type="PANTHER" id="PTHR33577:SF16">
    <property type="entry name" value="HEME HALOPEROXIDASE FAMILY PROFILE DOMAIN-CONTAINING PROTEIN"/>
    <property type="match status" value="1"/>
</dbReference>